<dbReference type="GO" id="GO:0031564">
    <property type="term" value="P:transcription antitermination"/>
    <property type="evidence" value="ECO:0007669"/>
    <property type="project" value="UniProtKB-KW"/>
</dbReference>
<keyword evidence="5 6" id="KW-0804">Transcription</keyword>
<dbReference type="PANTHER" id="PTHR11078:SF3">
    <property type="entry name" value="ANTITERMINATION NUSB DOMAIN-CONTAINING PROTEIN"/>
    <property type="match status" value="1"/>
</dbReference>
<accession>A0A1F5HGH5</accession>
<dbReference type="GO" id="GO:0005829">
    <property type="term" value="C:cytosol"/>
    <property type="evidence" value="ECO:0007669"/>
    <property type="project" value="TreeGrafter"/>
</dbReference>
<dbReference type="GO" id="GO:0006353">
    <property type="term" value="P:DNA-templated transcription termination"/>
    <property type="evidence" value="ECO:0007669"/>
    <property type="project" value="UniProtKB-UniRule"/>
</dbReference>
<evidence type="ECO:0000256" key="3">
    <source>
        <dbReference type="ARBA" id="ARBA00022884"/>
    </source>
</evidence>
<evidence type="ECO:0000256" key="2">
    <source>
        <dbReference type="ARBA" id="ARBA00022814"/>
    </source>
</evidence>
<keyword evidence="4 6" id="KW-0805">Transcription regulation</keyword>
<comment type="caution">
    <text evidence="8">The sequence shown here is derived from an EMBL/GenBank/DDBJ whole genome shotgun (WGS) entry which is preliminary data.</text>
</comment>
<organism evidence="8 9">
    <name type="scientific">Candidatus Curtissbacteria bacterium RIFOXYA1_FULL_41_14</name>
    <dbReference type="NCBI Taxonomy" id="1797737"/>
    <lineage>
        <taxon>Bacteria</taxon>
        <taxon>Candidatus Curtissiibacteriota</taxon>
    </lineage>
</organism>
<dbReference type="AlphaFoldDB" id="A0A1F5HGH5"/>
<dbReference type="Proteomes" id="UP000176751">
    <property type="component" value="Unassembled WGS sequence"/>
</dbReference>
<dbReference type="GO" id="GO:0003723">
    <property type="term" value="F:RNA binding"/>
    <property type="evidence" value="ECO:0007669"/>
    <property type="project" value="UniProtKB-UniRule"/>
</dbReference>
<comment type="similarity">
    <text evidence="1 6">Belongs to the NusB family.</text>
</comment>
<name>A0A1F5HGH5_9BACT</name>
<comment type="function">
    <text evidence="6">Involved in transcription antitermination. Required for transcription of ribosomal RNA (rRNA) genes. Binds specifically to the boxA antiterminator sequence of the ribosomal RNA (rrn) operons.</text>
</comment>
<dbReference type="Pfam" id="PF01029">
    <property type="entry name" value="NusB"/>
    <property type="match status" value="1"/>
</dbReference>
<dbReference type="InterPro" id="IPR035926">
    <property type="entry name" value="NusB-like_sf"/>
</dbReference>
<dbReference type="InterPro" id="IPR006027">
    <property type="entry name" value="NusB_RsmB_TIM44"/>
</dbReference>
<dbReference type="InterPro" id="IPR011605">
    <property type="entry name" value="NusB_fam"/>
</dbReference>
<dbReference type="NCBIfam" id="TIGR01951">
    <property type="entry name" value="nusB"/>
    <property type="match status" value="1"/>
</dbReference>
<proteinExistence type="inferred from homology"/>
<evidence type="ECO:0000256" key="6">
    <source>
        <dbReference type="HAMAP-Rule" id="MF_00073"/>
    </source>
</evidence>
<dbReference type="SUPFAM" id="SSF48013">
    <property type="entry name" value="NusB-like"/>
    <property type="match status" value="1"/>
</dbReference>
<evidence type="ECO:0000313" key="9">
    <source>
        <dbReference type="Proteomes" id="UP000176751"/>
    </source>
</evidence>
<gene>
    <name evidence="6" type="primary">nusB</name>
    <name evidence="8" type="ORF">A2196_05215</name>
</gene>
<evidence type="ECO:0000259" key="7">
    <source>
        <dbReference type="Pfam" id="PF01029"/>
    </source>
</evidence>
<evidence type="ECO:0000313" key="8">
    <source>
        <dbReference type="EMBL" id="OGE03172.1"/>
    </source>
</evidence>
<evidence type="ECO:0000256" key="4">
    <source>
        <dbReference type="ARBA" id="ARBA00023015"/>
    </source>
</evidence>
<keyword evidence="2 6" id="KW-0889">Transcription antitermination</keyword>
<keyword evidence="3 6" id="KW-0694">RNA-binding</keyword>
<evidence type="ECO:0000256" key="1">
    <source>
        <dbReference type="ARBA" id="ARBA00005952"/>
    </source>
</evidence>
<dbReference type="HAMAP" id="MF_00073">
    <property type="entry name" value="NusB"/>
    <property type="match status" value="1"/>
</dbReference>
<dbReference type="PANTHER" id="PTHR11078">
    <property type="entry name" value="N UTILIZATION SUBSTANCE PROTEIN B-RELATED"/>
    <property type="match status" value="1"/>
</dbReference>
<protein>
    <recommendedName>
        <fullName evidence="6">Transcription antitermination protein NusB</fullName>
    </recommendedName>
    <alternativeName>
        <fullName evidence="6">Antitermination factor NusB</fullName>
    </alternativeName>
</protein>
<feature type="domain" description="NusB/RsmB/TIM44" evidence="7">
    <location>
        <begin position="19"/>
        <end position="117"/>
    </location>
</feature>
<dbReference type="STRING" id="1797737.A2196_05215"/>
<evidence type="ECO:0000256" key="5">
    <source>
        <dbReference type="ARBA" id="ARBA00023163"/>
    </source>
</evidence>
<dbReference type="Gene3D" id="1.10.940.10">
    <property type="entry name" value="NusB-like"/>
    <property type="match status" value="1"/>
</dbReference>
<sequence length="128" mass="14601">MKRKDDPRHKTRIQTVKTLFEKNFRPSLKLSENSLARKVILDQKEIDRIIAKNAPVWPIAQIATVDLAILRLAIWELVFKKKEPYKVIVDEAVEIAKEFGSETSASFVNGVLGSVIKSNIKITMQNLK</sequence>
<reference evidence="8 9" key="1">
    <citation type="journal article" date="2016" name="Nat. Commun.">
        <title>Thousands of microbial genomes shed light on interconnected biogeochemical processes in an aquifer system.</title>
        <authorList>
            <person name="Anantharaman K."/>
            <person name="Brown C.T."/>
            <person name="Hug L.A."/>
            <person name="Sharon I."/>
            <person name="Castelle C.J."/>
            <person name="Probst A.J."/>
            <person name="Thomas B.C."/>
            <person name="Singh A."/>
            <person name="Wilkins M.J."/>
            <person name="Karaoz U."/>
            <person name="Brodie E.L."/>
            <person name="Williams K.H."/>
            <person name="Hubbard S.S."/>
            <person name="Banfield J.F."/>
        </authorList>
    </citation>
    <scope>NUCLEOTIDE SEQUENCE [LARGE SCALE GENOMIC DNA]</scope>
</reference>
<dbReference type="EMBL" id="MFCA01000002">
    <property type="protein sequence ID" value="OGE03172.1"/>
    <property type="molecule type" value="Genomic_DNA"/>
</dbReference>